<keyword evidence="11" id="KW-1185">Reference proteome</keyword>
<accession>A0A392N961</accession>
<evidence type="ECO:0000313" key="10">
    <source>
        <dbReference type="EMBL" id="MCH96133.1"/>
    </source>
</evidence>
<dbReference type="GO" id="GO:0061617">
    <property type="term" value="C:MICOS complex"/>
    <property type="evidence" value="ECO:0007669"/>
    <property type="project" value="TreeGrafter"/>
</dbReference>
<comment type="subcellular location">
    <subcellularLocation>
        <location evidence="1">Mitochondrion inner membrane</location>
    </subcellularLocation>
</comment>
<feature type="non-terminal residue" evidence="10">
    <location>
        <position position="1"/>
    </location>
</feature>
<dbReference type="PANTHER" id="PTHR15415:SF7">
    <property type="entry name" value="MICOS COMPLEX SUBUNIT MIC60"/>
    <property type="match status" value="1"/>
</dbReference>
<feature type="non-terminal residue" evidence="10">
    <location>
        <position position="201"/>
    </location>
</feature>
<dbReference type="AlphaFoldDB" id="A0A392N961"/>
<keyword evidence="3" id="KW-0812">Transmembrane</keyword>
<comment type="caution">
    <text evidence="10">The sequence shown here is derived from an EMBL/GenBank/DDBJ whole genome shotgun (WGS) entry which is preliminary data.</text>
</comment>
<evidence type="ECO:0000256" key="9">
    <source>
        <dbReference type="SAM" id="MobiDB-lite"/>
    </source>
</evidence>
<evidence type="ECO:0000256" key="6">
    <source>
        <dbReference type="ARBA" id="ARBA00023128"/>
    </source>
</evidence>
<dbReference type="PANTHER" id="PTHR15415">
    <property type="entry name" value="MITOFILIN"/>
    <property type="match status" value="1"/>
</dbReference>
<evidence type="ECO:0000256" key="2">
    <source>
        <dbReference type="ARBA" id="ARBA00010877"/>
    </source>
</evidence>
<protein>
    <submittedName>
        <fullName evidence="10">Formation of crista junctions protein 1-like</fullName>
    </submittedName>
</protein>
<dbReference type="InterPro" id="IPR019133">
    <property type="entry name" value="MIC60"/>
</dbReference>
<name>A0A392N961_9FABA</name>
<keyword evidence="7" id="KW-0472">Membrane</keyword>
<evidence type="ECO:0000256" key="4">
    <source>
        <dbReference type="ARBA" id="ARBA00022792"/>
    </source>
</evidence>
<organism evidence="10 11">
    <name type="scientific">Trifolium medium</name>
    <dbReference type="NCBI Taxonomy" id="97028"/>
    <lineage>
        <taxon>Eukaryota</taxon>
        <taxon>Viridiplantae</taxon>
        <taxon>Streptophyta</taxon>
        <taxon>Embryophyta</taxon>
        <taxon>Tracheophyta</taxon>
        <taxon>Spermatophyta</taxon>
        <taxon>Magnoliopsida</taxon>
        <taxon>eudicotyledons</taxon>
        <taxon>Gunneridae</taxon>
        <taxon>Pentapetalae</taxon>
        <taxon>rosids</taxon>
        <taxon>fabids</taxon>
        <taxon>Fabales</taxon>
        <taxon>Fabaceae</taxon>
        <taxon>Papilionoideae</taxon>
        <taxon>50 kb inversion clade</taxon>
        <taxon>NPAAA clade</taxon>
        <taxon>Hologalegina</taxon>
        <taxon>IRL clade</taxon>
        <taxon>Trifolieae</taxon>
        <taxon>Trifolium</taxon>
    </lineage>
</organism>
<evidence type="ECO:0000256" key="8">
    <source>
        <dbReference type="SAM" id="Coils"/>
    </source>
</evidence>
<feature type="region of interest" description="Disordered" evidence="9">
    <location>
        <begin position="1"/>
        <end position="25"/>
    </location>
</feature>
<dbReference type="EMBL" id="LXQA010031596">
    <property type="protein sequence ID" value="MCH96133.1"/>
    <property type="molecule type" value="Genomic_DNA"/>
</dbReference>
<keyword evidence="6" id="KW-0496">Mitochondrion</keyword>
<evidence type="ECO:0000313" key="11">
    <source>
        <dbReference type="Proteomes" id="UP000265520"/>
    </source>
</evidence>
<evidence type="ECO:0000256" key="3">
    <source>
        <dbReference type="ARBA" id="ARBA00022692"/>
    </source>
</evidence>
<sequence length="201" mass="22455">FPKYPQSNLTSDDPSKESVVQSDGIVGIKSTETDVALRPEEAIQHTSTSTQDNAFIDENGTENIQPKQHEIEERKENVLGKDIEQPLTLLEEYHLRNKSEGSPPNYLFSHGFTEDSHFPEDKEALNGALEDLKDGYATSNDGKLVIGFVQAIHAAEKRQAGIDAHAFNEEKKALKEKYEKKLKDAAARELMLAEETAMLDK</sequence>
<feature type="compositionally biased region" description="Polar residues" evidence="9">
    <location>
        <begin position="1"/>
        <end position="12"/>
    </location>
</feature>
<evidence type="ECO:0000256" key="1">
    <source>
        <dbReference type="ARBA" id="ARBA00004273"/>
    </source>
</evidence>
<feature type="coiled-coil region" evidence="8">
    <location>
        <begin position="164"/>
        <end position="195"/>
    </location>
</feature>
<keyword evidence="5" id="KW-1133">Transmembrane helix</keyword>
<proteinExistence type="inferred from homology"/>
<evidence type="ECO:0000256" key="5">
    <source>
        <dbReference type="ARBA" id="ARBA00022989"/>
    </source>
</evidence>
<keyword evidence="8" id="KW-0175">Coiled coil</keyword>
<dbReference type="GO" id="GO:0042407">
    <property type="term" value="P:cristae formation"/>
    <property type="evidence" value="ECO:0007669"/>
    <property type="project" value="TreeGrafter"/>
</dbReference>
<dbReference type="Proteomes" id="UP000265520">
    <property type="component" value="Unassembled WGS sequence"/>
</dbReference>
<comment type="similarity">
    <text evidence="2">Belongs to the MICOS complex subunit Mic60 family.</text>
</comment>
<evidence type="ECO:0000256" key="7">
    <source>
        <dbReference type="ARBA" id="ARBA00023136"/>
    </source>
</evidence>
<keyword evidence="4" id="KW-0999">Mitochondrion inner membrane</keyword>
<reference evidence="10 11" key="1">
    <citation type="journal article" date="2018" name="Front. Plant Sci.">
        <title>Red Clover (Trifolium pratense) and Zigzag Clover (T. medium) - A Picture of Genomic Similarities and Differences.</title>
        <authorList>
            <person name="Dluhosova J."/>
            <person name="Istvanek J."/>
            <person name="Nedelnik J."/>
            <person name="Repkova J."/>
        </authorList>
    </citation>
    <scope>NUCLEOTIDE SEQUENCE [LARGE SCALE GENOMIC DNA]</scope>
    <source>
        <strain evidence="11">cv. 10/8</strain>
        <tissue evidence="10">Leaf</tissue>
    </source>
</reference>